<organism evidence="5 6">
    <name type="scientific">Stappia albiluteola</name>
    <dbReference type="NCBI Taxonomy" id="2758565"/>
    <lineage>
        <taxon>Bacteria</taxon>
        <taxon>Pseudomonadati</taxon>
        <taxon>Pseudomonadota</taxon>
        <taxon>Alphaproteobacteria</taxon>
        <taxon>Hyphomicrobiales</taxon>
        <taxon>Stappiaceae</taxon>
        <taxon>Stappia</taxon>
    </lineage>
</organism>
<protein>
    <submittedName>
        <fullName evidence="5">Glycosyltransferase</fullName>
    </submittedName>
</protein>
<dbReference type="AlphaFoldDB" id="A0A839ABX2"/>
<dbReference type="SUPFAM" id="SSF53448">
    <property type="entry name" value="Nucleotide-diphospho-sugar transferases"/>
    <property type="match status" value="1"/>
</dbReference>
<reference evidence="5 6" key="1">
    <citation type="submission" date="2020-07" db="EMBL/GenBank/DDBJ databases">
        <title>Stappia sp., F7233, whole genome shotgun sequencing project.</title>
        <authorList>
            <person name="Jiang S."/>
            <person name="Liu Z.W."/>
            <person name="Du Z.J."/>
        </authorList>
    </citation>
    <scope>NUCLEOTIDE SEQUENCE [LARGE SCALE GENOMIC DNA]</scope>
    <source>
        <strain evidence="5 6">F7233</strain>
    </source>
</reference>
<keyword evidence="6" id="KW-1185">Reference proteome</keyword>
<dbReference type="Gene3D" id="3.90.550.10">
    <property type="entry name" value="Spore Coat Polysaccharide Biosynthesis Protein SpsA, Chain A"/>
    <property type="match status" value="1"/>
</dbReference>
<comment type="similarity">
    <text evidence="1">Belongs to the glycosyltransferase 2 family.</text>
</comment>
<sequence length="290" mass="32753">MGTSARPAAAVLLCVYRNDNSVHFAAALQSIAGQDIASHDIRVYLGVDGVVPPRIEAVISAFPGLIHKVQRNRRNIGLALTLNSLIDQLEDEEFVFRADADDISEPSRFRLQIDYLDAHPDLSLIGAQAIDIDLAGTPQGDRNFPLRHETIVQAMAYVNPVLHPSYAMRRAILADPMVRYRPYYLSEDLDFVMRLALAGHRLGNVPERLVRFRTAGAFFARRTSLKRGLVELQLYSGYIRKTRGLLSPAHGLAFARFVMRLIPRSWADRLYRSSLRHRLLRLRERQSAAK</sequence>
<dbReference type="GO" id="GO:0016757">
    <property type="term" value="F:glycosyltransferase activity"/>
    <property type="evidence" value="ECO:0007669"/>
    <property type="project" value="UniProtKB-KW"/>
</dbReference>
<gene>
    <name evidence="5" type="ORF">H2509_08345</name>
</gene>
<evidence type="ECO:0000256" key="1">
    <source>
        <dbReference type="ARBA" id="ARBA00006739"/>
    </source>
</evidence>
<dbReference type="Proteomes" id="UP000541109">
    <property type="component" value="Unassembled WGS sequence"/>
</dbReference>
<dbReference type="InterPro" id="IPR050834">
    <property type="entry name" value="Glycosyltransf_2"/>
</dbReference>
<dbReference type="InterPro" id="IPR029044">
    <property type="entry name" value="Nucleotide-diphossugar_trans"/>
</dbReference>
<dbReference type="Pfam" id="PF00535">
    <property type="entry name" value="Glycos_transf_2"/>
    <property type="match status" value="1"/>
</dbReference>
<evidence type="ECO:0000313" key="6">
    <source>
        <dbReference type="Proteomes" id="UP000541109"/>
    </source>
</evidence>
<keyword evidence="3 5" id="KW-0808">Transferase</keyword>
<evidence type="ECO:0000256" key="3">
    <source>
        <dbReference type="ARBA" id="ARBA00022679"/>
    </source>
</evidence>
<evidence type="ECO:0000313" key="5">
    <source>
        <dbReference type="EMBL" id="MBA5777133.1"/>
    </source>
</evidence>
<accession>A0A839ABX2</accession>
<dbReference type="EMBL" id="JACFXV010000048">
    <property type="protein sequence ID" value="MBA5777133.1"/>
    <property type="molecule type" value="Genomic_DNA"/>
</dbReference>
<dbReference type="PANTHER" id="PTHR43685">
    <property type="entry name" value="GLYCOSYLTRANSFERASE"/>
    <property type="match status" value="1"/>
</dbReference>
<dbReference type="PANTHER" id="PTHR43685:SF5">
    <property type="entry name" value="GLYCOSYLTRANSFERASE EPSE-RELATED"/>
    <property type="match status" value="1"/>
</dbReference>
<name>A0A839ABX2_9HYPH</name>
<dbReference type="InterPro" id="IPR001173">
    <property type="entry name" value="Glyco_trans_2-like"/>
</dbReference>
<feature type="domain" description="Glycosyltransferase 2-like" evidence="4">
    <location>
        <begin position="25"/>
        <end position="172"/>
    </location>
</feature>
<comment type="caution">
    <text evidence="5">The sequence shown here is derived from an EMBL/GenBank/DDBJ whole genome shotgun (WGS) entry which is preliminary data.</text>
</comment>
<proteinExistence type="inferred from homology"/>
<evidence type="ECO:0000256" key="2">
    <source>
        <dbReference type="ARBA" id="ARBA00022676"/>
    </source>
</evidence>
<evidence type="ECO:0000259" key="4">
    <source>
        <dbReference type="Pfam" id="PF00535"/>
    </source>
</evidence>
<keyword evidence="2" id="KW-0328">Glycosyltransferase</keyword>